<dbReference type="SUPFAM" id="SSF56672">
    <property type="entry name" value="DNA/RNA polymerases"/>
    <property type="match status" value="1"/>
</dbReference>
<dbReference type="CDD" id="cd09272">
    <property type="entry name" value="RNase_HI_RT_Ty1"/>
    <property type="match status" value="1"/>
</dbReference>
<dbReference type="EMBL" id="BQNB010008819">
    <property type="protein sequence ID" value="GJS54714.1"/>
    <property type="molecule type" value="Genomic_DNA"/>
</dbReference>
<feature type="compositionally biased region" description="Polar residues" evidence="1">
    <location>
        <begin position="483"/>
        <end position="495"/>
    </location>
</feature>
<evidence type="ECO:0000256" key="1">
    <source>
        <dbReference type="SAM" id="MobiDB-lite"/>
    </source>
</evidence>
<protein>
    <submittedName>
        <fullName evidence="3">Ribonuclease H-like domain-containing protein</fullName>
    </submittedName>
</protein>
<dbReference type="Pfam" id="PF07727">
    <property type="entry name" value="RVT_2"/>
    <property type="match status" value="1"/>
</dbReference>
<comment type="caution">
    <text evidence="3">The sequence shown here is derived from an EMBL/GenBank/DDBJ whole genome shotgun (WGS) entry which is preliminary data.</text>
</comment>
<reference evidence="3" key="2">
    <citation type="submission" date="2022-01" db="EMBL/GenBank/DDBJ databases">
        <authorList>
            <person name="Yamashiro T."/>
            <person name="Shiraishi A."/>
            <person name="Satake H."/>
            <person name="Nakayama K."/>
        </authorList>
    </citation>
    <scope>NUCLEOTIDE SEQUENCE</scope>
</reference>
<keyword evidence="4" id="KW-1185">Reference proteome</keyword>
<dbReference type="PANTHER" id="PTHR11439">
    <property type="entry name" value="GAG-POL-RELATED RETROTRANSPOSON"/>
    <property type="match status" value="1"/>
</dbReference>
<reference evidence="3" key="1">
    <citation type="journal article" date="2022" name="Int. J. Mol. Sci.">
        <title>Draft Genome of Tanacetum Coccineum: Genomic Comparison of Closely Related Tanacetum-Family Plants.</title>
        <authorList>
            <person name="Yamashiro T."/>
            <person name="Shiraishi A."/>
            <person name="Nakayama K."/>
            <person name="Satake H."/>
        </authorList>
    </citation>
    <scope>NUCLEOTIDE SEQUENCE</scope>
</reference>
<dbReference type="InterPro" id="IPR013103">
    <property type="entry name" value="RVT_2"/>
</dbReference>
<evidence type="ECO:0000313" key="4">
    <source>
        <dbReference type="Proteomes" id="UP001151760"/>
    </source>
</evidence>
<gene>
    <name evidence="3" type="ORF">Tco_0628076</name>
</gene>
<accession>A0ABQ4WPA0</accession>
<dbReference type="PANTHER" id="PTHR11439:SF524">
    <property type="entry name" value="RNA-DIRECTED DNA POLYMERASE, PROTEIN KINASE RLK-PELLE-DLSV FAMILY"/>
    <property type="match status" value="1"/>
</dbReference>
<dbReference type="Proteomes" id="UP001151760">
    <property type="component" value="Unassembled WGS sequence"/>
</dbReference>
<evidence type="ECO:0000313" key="3">
    <source>
        <dbReference type="EMBL" id="GJS54714.1"/>
    </source>
</evidence>
<sequence length="505" mass="57044">MVTRSQLGTLKPVEHLSLHTSFVSPIPKSPFIALKDPNWSNAMYDEYNALVKNGTWVLIPKPADINLVRSMWLFKHKFYADGTLSRYKARLVANGSSQQMGVNFDETFSPVVKPATIRTVLTLVVSRHWPIHQLDVKNAFLNGDLSKTVYMHPAHQDLLCYSGGFFLIQCRCDSSLFIYTQGSQVTYLLIHVDDIILTTSAPALLRQIIDSLHKEFDMTDVGALNYFLGIISAVTSFYRGYFCLRRRGLQYLTFTRPDLSYAVQQVCLYMHDPREPHLAALKRILRYVQGTLAIGLHLYASATTFLVGYTDADWAGCPSTRRSTSGYCIFLGDNLLSWSAKRQPTISRSSAEAEYRGVANVVAETAWVRNLLRELHSPLSTYYCGLILPGVVVVGSIRPMLYDGSIIARETNVISIANSGETLMLEKESRLKILLKQSDPKVLEKKFNIKPINYAELNRLFEDFGKRFIPQQELSDEQAFRLQTSHPNTDQSASSPIKIEASREF</sequence>
<dbReference type="InterPro" id="IPR043502">
    <property type="entry name" value="DNA/RNA_pol_sf"/>
</dbReference>
<name>A0ABQ4WPA0_9ASTR</name>
<feature type="domain" description="Reverse transcriptase Ty1/copia-type" evidence="2">
    <location>
        <begin position="53"/>
        <end position="153"/>
    </location>
</feature>
<organism evidence="3 4">
    <name type="scientific">Tanacetum coccineum</name>
    <dbReference type="NCBI Taxonomy" id="301880"/>
    <lineage>
        <taxon>Eukaryota</taxon>
        <taxon>Viridiplantae</taxon>
        <taxon>Streptophyta</taxon>
        <taxon>Embryophyta</taxon>
        <taxon>Tracheophyta</taxon>
        <taxon>Spermatophyta</taxon>
        <taxon>Magnoliopsida</taxon>
        <taxon>eudicotyledons</taxon>
        <taxon>Gunneridae</taxon>
        <taxon>Pentapetalae</taxon>
        <taxon>asterids</taxon>
        <taxon>campanulids</taxon>
        <taxon>Asterales</taxon>
        <taxon>Asteraceae</taxon>
        <taxon>Asteroideae</taxon>
        <taxon>Anthemideae</taxon>
        <taxon>Anthemidinae</taxon>
        <taxon>Tanacetum</taxon>
    </lineage>
</organism>
<feature type="region of interest" description="Disordered" evidence="1">
    <location>
        <begin position="483"/>
        <end position="505"/>
    </location>
</feature>
<evidence type="ECO:0000259" key="2">
    <source>
        <dbReference type="Pfam" id="PF07727"/>
    </source>
</evidence>
<proteinExistence type="predicted"/>